<evidence type="ECO:0000313" key="2">
    <source>
        <dbReference type="EMBL" id="SNT50899.1"/>
    </source>
</evidence>
<proteinExistence type="predicted"/>
<dbReference type="SUPFAM" id="SSF52266">
    <property type="entry name" value="SGNH hydrolase"/>
    <property type="match status" value="1"/>
</dbReference>
<dbReference type="PANTHER" id="PTHR30383">
    <property type="entry name" value="THIOESTERASE 1/PROTEASE 1/LYSOPHOSPHOLIPASE L1"/>
    <property type="match status" value="1"/>
</dbReference>
<evidence type="ECO:0000313" key="3">
    <source>
        <dbReference type="Proteomes" id="UP000198282"/>
    </source>
</evidence>
<dbReference type="EMBL" id="FZOD01000052">
    <property type="protein sequence ID" value="SNT50899.1"/>
    <property type="molecule type" value="Genomic_DNA"/>
</dbReference>
<dbReference type="PROSITE" id="PS51257">
    <property type="entry name" value="PROKAR_LIPOPROTEIN"/>
    <property type="match status" value="1"/>
</dbReference>
<dbReference type="InterPro" id="IPR013830">
    <property type="entry name" value="SGNH_hydro"/>
</dbReference>
<dbReference type="InterPro" id="IPR051532">
    <property type="entry name" value="Ester_Hydrolysis_Enzymes"/>
</dbReference>
<evidence type="ECO:0000259" key="1">
    <source>
        <dbReference type="Pfam" id="PF13472"/>
    </source>
</evidence>
<dbReference type="OrthoDB" id="8215557at2"/>
<dbReference type="InterPro" id="IPR036514">
    <property type="entry name" value="SGNH_hydro_sf"/>
</dbReference>
<gene>
    <name evidence="2" type="ORF">SAMN05216276_105273</name>
</gene>
<dbReference type="Gene3D" id="3.40.50.1110">
    <property type="entry name" value="SGNH hydrolase"/>
    <property type="match status" value="1"/>
</dbReference>
<keyword evidence="3" id="KW-1185">Reference proteome</keyword>
<name>A0A239N9P2_9ACTN</name>
<protein>
    <submittedName>
        <fullName evidence="2">Lysophospholipase L1</fullName>
    </submittedName>
</protein>
<dbReference type="Pfam" id="PF13472">
    <property type="entry name" value="Lipase_GDSL_2"/>
    <property type="match status" value="1"/>
</dbReference>
<dbReference type="AlphaFoldDB" id="A0A239N9P2"/>
<accession>A0A239N9P2</accession>
<reference evidence="2 3" key="1">
    <citation type="submission" date="2017-06" db="EMBL/GenBank/DDBJ databases">
        <authorList>
            <person name="Kim H.J."/>
            <person name="Triplett B.A."/>
        </authorList>
    </citation>
    <scope>NUCLEOTIDE SEQUENCE [LARGE SCALE GENOMIC DNA]</scope>
    <source>
        <strain evidence="2 3">CGMCC 4.2132</strain>
    </source>
</reference>
<dbReference type="Proteomes" id="UP000198282">
    <property type="component" value="Unassembled WGS sequence"/>
</dbReference>
<sequence>MYGQVRRRLLVLTVAMFAAIFYLISGCGLDGGPVSPTHDAGARVPLASTPSPVPRRSTAPMVMIIGDSFTVGSGPVQGWDSYAAQTARTLGWQLVTAGASGTGFVNPGPVGRTFEMSFDKELSWRPPPGLLIISGGHNDRQVSPGTVHQAVERLLELARRRWPETRIVVIGPIWMAKAPDWSYQVRDAIAVAAEEAKTPFLDPLGRSWGSGTILPDGVHPTYEGHAKIAHWLVDALRKYGFGPGT</sequence>
<feature type="domain" description="SGNH hydrolase-type esterase" evidence="1">
    <location>
        <begin position="65"/>
        <end position="226"/>
    </location>
</feature>
<dbReference type="CDD" id="cd00229">
    <property type="entry name" value="SGNH_hydrolase"/>
    <property type="match status" value="1"/>
</dbReference>
<organism evidence="2 3">
    <name type="scientific">Streptosporangium subroseum</name>
    <dbReference type="NCBI Taxonomy" id="106412"/>
    <lineage>
        <taxon>Bacteria</taxon>
        <taxon>Bacillati</taxon>
        <taxon>Actinomycetota</taxon>
        <taxon>Actinomycetes</taxon>
        <taxon>Streptosporangiales</taxon>
        <taxon>Streptosporangiaceae</taxon>
        <taxon>Streptosporangium</taxon>
    </lineage>
</organism>